<dbReference type="PANTHER" id="PTHR20916:SF26">
    <property type="entry name" value="CYSTEINE-RICH PROTEIN 2-BINDING PROTEIN"/>
    <property type="match status" value="1"/>
</dbReference>
<feature type="region of interest" description="Disordered" evidence="8">
    <location>
        <begin position="351"/>
        <end position="381"/>
    </location>
</feature>
<evidence type="ECO:0000256" key="6">
    <source>
        <dbReference type="ARBA" id="ARBA00023128"/>
    </source>
</evidence>
<dbReference type="GeneID" id="90072225"/>
<keyword evidence="4" id="KW-0999">Mitochondrion inner membrane</keyword>
<keyword evidence="7 9" id="KW-0472">Membrane</keyword>
<feature type="compositionally biased region" description="Low complexity" evidence="8">
    <location>
        <begin position="10"/>
        <end position="32"/>
    </location>
</feature>
<evidence type="ECO:0000256" key="2">
    <source>
        <dbReference type="ARBA" id="ARBA00009782"/>
    </source>
</evidence>
<accession>A0AAV5QI03</accession>
<keyword evidence="3 9" id="KW-0812">Transmembrane</keyword>
<comment type="subcellular location">
    <subcellularLocation>
        <location evidence="1">Mitochondrion inner membrane</location>
        <topology evidence="1">Multi-pass membrane protein</topology>
    </subcellularLocation>
</comment>
<gene>
    <name evidence="10" type="ORF">DASC09_015710</name>
</gene>
<feature type="compositionally biased region" description="Low complexity" evidence="8">
    <location>
        <begin position="360"/>
        <end position="381"/>
    </location>
</feature>
<keyword evidence="6" id="KW-0496">Mitochondrion</keyword>
<comment type="similarity">
    <text evidence="2">Belongs to the MGR1 family.</text>
</comment>
<organism evidence="10 11">
    <name type="scientific">Saccharomycopsis crataegensis</name>
    <dbReference type="NCBI Taxonomy" id="43959"/>
    <lineage>
        <taxon>Eukaryota</taxon>
        <taxon>Fungi</taxon>
        <taxon>Dikarya</taxon>
        <taxon>Ascomycota</taxon>
        <taxon>Saccharomycotina</taxon>
        <taxon>Saccharomycetes</taxon>
        <taxon>Saccharomycopsidaceae</taxon>
        <taxon>Saccharomycopsis</taxon>
    </lineage>
</organism>
<sequence>MWFSKNVSPSDSSNANDNNNTTTPTDNQSNNDGVPYRGPSLSTKNPSLGLQAWGPLVPASDHKECVVLLASIQGGLAISAFVRAMKIKYPIKPVNSMTMFSQPRQHPKLSQVFLNVLLKAPLLGLAGVFILGSGVELGRMFLPYDPFYEEAMRFRKSRDASTDEMVLAGKFKQEDIFTSKLDQFFYYWHGPSDVLKIGLDDWLYRMKAWIMRRESEEKRQEETERKVVQTHQIYQKIREQNRKDFKEVMASPQSYEAYLLRLRTIDRETSNDTKPTSVDNNDNDNNNNNNNNNNNDDDDDRVIRIDGDKDQELFNDDFDTFWKRNVNPWIRLISETSCSLFTIPISPDYSYENSKKSDDSNNIQDINIPNDPILPIDGNQN</sequence>
<proteinExistence type="inferred from homology"/>
<evidence type="ECO:0000256" key="5">
    <source>
        <dbReference type="ARBA" id="ARBA00022989"/>
    </source>
</evidence>
<dbReference type="RefSeq" id="XP_064851246.1">
    <property type="nucleotide sequence ID" value="XM_064995174.1"/>
</dbReference>
<feature type="compositionally biased region" description="Low complexity" evidence="8">
    <location>
        <begin position="279"/>
        <end position="294"/>
    </location>
</feature>
<comment type="caution">
    <text evidence="10">The sequence shown here is derived from an EMBL/GenBank/DDBJ whole genome shotgun (WGS) entry which is preliminary data.</text>
</comment>
<feature type="region of interest" description="Disordered" evidence="8">
    <location>
        <begin position="269"/>
        <end position="302"/>
    </location>
</feature>
<evidence type="ECO:0000256" key="9">
    <source>
        <dbReference type="SAM" id="Phobius"/>
    </source>
</evidence>
<evidence type="ECO:0000256" key="8">
    <source>
        <dbReference type="SAM" id="MobiDB-lite"/>
    </source>
</evidence>
<protein>
    <submittedName>
        <fullName evidence="10">Uncharacterized protein</fullName>
    </submittedName>
</protein>
<evidence type="ECO:0000313" key="11">
    <source>
        <dbReference type="Proteomes" id="UP001360560"/>
    </source>
</evidence>
<dbReference type="AlphaFoldDB" id="A0AAV5QI03"/>
<evidence type="ECO:0000256" key="7">
    <source>
        <dbReference type="ARBA" id="ARBA00023136"/>
    </source>
</evidence>
<keyword evidence="11" id="KW-1185">Reference proteome</keyword>
<dbReference type="EMBL" id="BTFZ01000002">
    <property type="protein sequence ID" value="GMM34246.1"/>
    <property type="molecule type" value="Genomic_DNA"/>
</dbReference>
<evidence type="ECO:0000256" key="3">
    <source>
        <dbReference type="ARBA" id="ARBA00022692"/>
    </source>
</evidence>
<keyword evidence="5 9" id="KW-1133">Transmembrane helix</keyword>
<feature type="transmembrane region" description="Helical" evidence="9">
    <location>
        <begin position="112"/>
        <end position="132"/>
    </location>
</feature>
<dbReference type="Proteomes" id="UP001360560">
    <property type="component" value="Unassembled WGS sequence"/>
</dbReference>
<dbReference type="GO" id="GO:0004402">
    <property type="term" value="F:histone acetyltransferase activity"/>
    <property type="evidence" value="ECO:0007669"/>
    <property type="project" value="TreeGrafter"/>
</dbReference>
<reference evidence="10 11" key="1">
    <citation type="journal article" date="2023" name="Elife">
        <title>Identification of key yeast species and microbe-microbe interactions impacting larval growth of Drosophila in the wild.</title>
        <authorList>
            <person name="Mure A."/>
            <person name="Sugiura Y."/>
            <person name="Maeda R."/>
            <person name="Honda K."/>
            <person name="Sakurai N."/>
            <person name="Takahashi Y."/>
            <person name="Watada M."/>
            <person name="Katoh T."/>
            <person name="Gotoh A."/>
            <person name="Gotoh Y."/>
            <person name="Taniguchi I."/>
            <person name="Nakamura K."/>
            <person name="Hayashi T."/>
            <person name="Katayama T."/>
            <person name="Uemura T."/>
            <person name="Hattori Y."/>
        </authorList>
    </citation>
    <scope>NUCLEOTIDE SEQUENCE [LARGE SCALE GENOMIC DNA]</scope>
    <source>
        <strain evidence="10 11">SC-9</strain>
    </source>
</reference>
<evidence type="ECO:0000313" key="10">
    <source>
        <dbReference type="EMBL" id="GMM34246.1"/>
    </source>
</evidence>
<evidence type="ECO:0000256" key="4">
    <source>
        <dbReference type="ARBA" id="ARBA00022792"/>
    </source>
</evidence>
<dbReference type="InterPro" id="IPR013911">
    <property type="entry name" value="i-AAA_Mgr1"/>
</dbReference>
<dbReference type="GO" id="GO:0005743">
    <property type="term" value="C:mitochondrial inner membrane"/>
    <property type="evidence" value="ECO:0007669"/>
    <property type="project" value="UniProtKB-SubCell"/>
</dbReference>
<name>A0AAV5QI03_9ASCO</name>
<feature type="region of interest" description="Disordered" evidence="8">
    <location>
        <begin position="1"/>
        <end position="41"/>
    </location>
</feature>
<dbReference type="Pfam" id="PF08602">
    <property type="entry name" value="Mgr1"/>
    <property type="match status" value="1"/>
</dbReference>
<evidence type="ECO:0000256" key="1">
    <source>
        <dbReference type="ARBA" id="ARBA00004448"/>
    </source>
</evidence>
<dbReference type="PANTHER" id="PTHR20916">
    <property type="entry name" value="CYSTEINE AND GLYCINE-RICH PROTEIN 2 BINDING PROTEIN"/>
    <property type="match status" value="1"/>
</dbReference>